<dbReference type="GO" id="GO:0009090">
    <property type="term" value="P:homoserine biosynthetic process"/>
    <property type="evidence" value="ECO:0007669"/>
    <property type="project" value="TreeGrafter"/>
</dbReference>
<feature type="non-terminal residue" evidence="3">
    <location>
        <position position="167"/>
    </location>
</feature>
<dbReference type="EC" id="2.7.2.4" evidence="3"/>
<evidence type="ECO:0000259" key="2">
    <source>
        <dbReference type="Pfam" id="PF00696"/>
    </source>
</evidence>
<dbReference type="Pfam" id="PF00696">
    <property type="entry name" value="AA_kinase"/>
    <property type="match status" value="1"/>
</dbReference>
<sequence>MSVIAQAGAKGRQLHKFGGSSLADAKCYLRVAGIMKEYSQAGDMMVVSAAGSTTNQLISWLKLSQSDRLAAHQVQQSLRRYQTELIGGLVEPAAADTLIAAFIHDLERLAGLLDGGVTEAVYAEVVGHGEVWSARLMAAVLNQLGMEAAWLDARAFLRAERAAQPQV</sequence>
<dbReference type="PANTHER" id="PTHR21499">
    <property type="entry name" value="ASPARTATE KINASE"/>
    <property type="match status" value="1"/>
</dbReference>
<keyword evidence="3" id="KW-0560">Oxidoreductase</keyword>
<name>A0A2N5A929_KLEVA</name>
<dbReference type="PANTHER" id="PTHR21499:SF29">
    <property type="entry name" value="BIFUNCTIONAL ASPARTOKINASE_HOMOSERINE DEHYDROGENASE 2"/>
    <property type="match status" value="1"/>
</dbReference>
<keyword evidence="3" id="KW-0808">Transferase</keyword>
<proteinExistence type="inferred from homology"/>
<evidence type="ECO:0000256" key="1">
    <source>
        <dbReference type="ARBA" id="ARBA00010122"/>
    </source>
</evidence>
<gene>
    <name evidence="3" type="primary">metL</name>
    <name evidence="3" type="synonym">metM</name>
    <name evidence="3" type="ORF">CWM98_27465</name>
</gene>
<comment type="similarity">
    <text evidence="1">Belongs to the aspartokinase family.</text>
</comment>
<accession>A0A2N5A929</accession>
<dbReference type="InterPro" id="IPR018042">
    <property type="entry name" value="Aspartate_kinase_CS"/>
</dbReference>
<reference evidence="3 4" key="2">
    <citation type="submission" date="2018-01" db="EMBL/GenBank/DDBJ databases">
        <title>Genomic study of Klebsiella pneumoniae.</title>
        <authorList>
            <person name="Yang Y."/>
            <person name="Bicalho R."/>
        </authorList>
    </citation>
    <scope>NUCLEOTIDE SEQUENCE [LARGE SCALE GENOMIC DNA]</scope>
    <source>
        <strain evidence="3 4">A5</strain>
    </source>
</reference>
<reference evidence="3 4" key="1">
    <citation type="submission" date="2017-11" db="EMBL/GenBank/DDBJ databases">
        <authorList>
            <person name="Han C.G."/>
        </authorList>
    </citation>
    <scope>NUCLEOTIDE SEQUENCE [LARGE SCALE GENOMIC DNA]</scope>
    <source>
        <strain evidence="3 4">A5</strain>
    </source>
</reference>
<dbReference type="AlphaFoldDB" id="A0A2N5A929"/>
<evidence type="ECO:0000313" key="4">
    <source>
        <dbReference type="Proteomes" id="UP000234473"/>
    </source>
</evidence>
<organism evidence="3 4">
    <name type="scientific">Klebsiella variicola</name>
    <dbReference type="NCBI Taxonomy" id="244366"/>
    <lineage>
        <taxon>Bacteria</taxon>
        <taxon>Pseudomonadati</taxon>
        <taxon>Pseudomonadota</taxon>
        <taxon>Gammaproteobacteria</taxon>
        <taxon>Enterobacterales</taxon>
        <taxon>Enterobacteriaceae</taxon>
        <taxon>Klebsiella/Raoultella group</taxon>
        <taxon>Klebsiella</taxon>
        <taxon>Klebsiella pneumoniae complex</taxon>
    </lineage>
</organism>
<protein>
    <submittedName>
        <fullName evidence="3">Bifunctional aspartate kinase/homoserine dehydrogenase II</fullName>
        <ecNumber evidence="3">1.1.1.3</ecNumber>
        <ecNumber evidence="3">2.7.2.4</ecNumber>
    </submittedName>
</protein>
<dbReference type="InterPro" id="IPR001048">
    <property type="entry name" value="Asp/Glu/Uridylate_kinase"/>
</dbReference>
<dbReference type="GO" id="GO:0009089">
    <property type="term" value="P:lysine biosynthetic process via diaminopimelate"/>
    <property type="evidence" value="ECO:0007669"/>
    <property type="project" value="TreeGrafter"/>
</dbReference>
<comment type="caution">
    <text evidence="3">The sequence shown here is derived from an EMBL/GenBank/DDBJ whole genome shotgun (WGS) entry which is preliminary data.</text>
</comment>
<dbReference type="GO" id="GO:0004412">
    <property type="term" value="F:homoserine dehydrogenase activity"/>
    <property type="evidence" value="ECO:0007669"/>
    <property type="project" value="UniProtKB-EC"/>
</dbReference>
<dbReference type="GO" id="GO:0004072">
    <property type="term" value="F:aspartate kinase activity"/>
    <property type="evidence" value="ECO:0007669"/>
    <property type="project" value="UniProtKB-EC"/>
</dbReference>
<feature type="domain" description="Aspartate/glutamate/uridylate kinase" evidence="2">
    <location>
        <begin position="12"/>
        <end position="158"/>
    </location>
</feature>
<dbReference type="SUPFAM" id="SSF53633">
    <property type="entry name" value="Carbamate kinase-like"/>
    <property type="match status" value="1"/>
</dbReference>
<keyword evidence="3" id="KW-0418">Kinase</keyword>
<dbReference type="Proteomes" id="UP000234473">
    <property type="component" value="Unassembled WGS sequence"/>
</dbReference>
<dbReference type="GO" id="GO:0005829">
    <property type="term" value="C:cytosol"/>
    <property type="evidence" value="ECO:0007669"/>
    <property type="project" value="TreeGrafter"/>
</dbReference>
<dbReference type="EC" id="1.1.1.3" evidence="3"/>
<dbReference type="InterPro" id="IPR036393">
    <property type="entry name" value="AceGlu_kinase-like_sf"/>
</dbReference>
<dbReference type="Gene3D" id="3.40.1160.10">
    <property type="entry name" value="Acetylglutamate kinase-like"/>
    <property type="match status" value="1"/>
</dbReference>
<dbReference type="EMBL" id="PICB01001893">
    <property type="protein sequence ID" value="PLP40338.1"/>
    <property type="molecule type" value="Genomic_DNA"/>
</dbReference>
<dbReference type="PROSITE" id="PS00324">
    <property type="entry name" value="ASPARTOKINASE"/>
    <property type="match status" value="1"/>
</dbReference>
<evidence type="ECO:0000313" key="3">
    <source>
        <dbReference type="EMBL" id="PLP40338.1"/>
    </source>
</evidence>